<evidence type="ECO:0000256" key="2">
    <source>
        <dbReference type="ARBA" id="ARBA00006991"/>
    </source>
</evidence>
<dbReference type="FunFam" id="3.30.160.60:FF:000193">
    <property type="entry name" value="Zinc finger protein 300"/>
    <property type="match status" value="1"/>
</dbReference>
<protein>
    <recommendedName>
        <fullName evidence="12">C2H2-type domain-containing protein</fullName>
    </recommendedName>
</protein>
<dbReference type="InterPro" id="IPR051969">
    <property type="entry name" value="Zinc-finger_DNA-bd_regulators"/>
</dbReference>
<comment type="subcellular location">
    <subcellularLocation>
        <location evidence="1">Nucleus</location>
    </subcellularLocation>
</comment>
<dbReference type="EMBL" id="JAIZAY010000014">
    <property type="protein sequence ID" value="KAJ8029531.1"/>
    <property type="molecule type" value="Genomic_DNA"/>
</dbReference>
<feature type="region of interest" description="Disordered" evidence="11">
    <location>
        <begin position="112"/>
        <end position="131"/>
    </location>
</feature>
<dbReference type="Proteomes" id="UP001152320">
    <property type="component" value="Chromosome 14"/>
</dbReference>
<feature type="region of interest" description="Disordered" evidence="11">
    <location>
        <begin position="136"/>
        <end position="166"/>
    </location>
</feature>
<feature type="region of interest" description="Disordered" evidence="11">
    <location>
        <begin position="456"/>
        <end position="478"/>
    </location>
</feature>
<evidence type="ECO:0000313" key="13">
    <source>
        <dbReference type="EMBL" id="KAJ8029531.1"/>
    </source>
</evidence>
<dbReference type="GO" id="GO:0000981">
    <property type="term" value="F:DNA-binding transcription factor activity, RNA polymerase II-specific"/>
    <property type="evidence" value="ECO:0007669"/>
    <property type="project" value="TreeGrafter"/>
</dbReference>
<sequence length="492" mass="54524">MSGNGVTPGDINLEDATDDVEEGEEMQFADVDSEDTDSVCSDNSEDGDEMEEDEVEHRETSVFDKSPFGIKSMSQITRVGSCTTSMSAISDSGLSSSLMALHQRMGLRRSLSEVHLASQSEKESKEKDPAREQRLDELMGKRQKPHKSESELSKTSHDPTRLSLPGIPEEGNNAIKHLLLTRHLFGHFPWRAYQNLRTVLASFHITINVKCFPSPTLMVPFSPVSGRPPLVSPMSPSKLSQLPATVLSRVHSPSPLARNSLHFRLDPSSKAEMQPPLSDKKESTLGHIESSSAEVLQSDKSLSADDTPHTAATSSSANGEVSPEDEQALPSPSNSGPHRCSTCGKGFMKPNQLRIHCRDHTMEQYYTCFDCCLHFPTKFLLSKHERTEQHFAKVEAVEIATVGSDPEPRPFKCKECSIAFRIPGHLAKHLRSRGHLMTLERSGKLPPHKEQLLRAELGSEDKDDNYAASPESSERTDSAKKVIHLWHLFEVD</sequence>
<feature type="domain" description="C2H2-type" evidence="12">
    <location>
        <begin position="338"/>
        <end position="365"/>
    </location>
</feature>
<proteinExistence type="inferred from homology"/>
<reference evidence="13" key="1">
    <citation type="submission" date="2021-10" db="EMBL/GenBank/DDBJ databases">
        <title>Tropical sea cucumber genome reveals ecological adaptation and Cuvierian tubules defense mechanism.</title>
        <authorList>
            <person name="Chen T."/>
        </authorList>
    </citation>
    <scope>NUCLEOTIDE SEQUENCE</scope>
    <source>
        <strain evidence="13">Nanhai2018</strain>
        <tissue evidence="13">Muscle</tissue>
    </source>
</reference>
<feature type="compositionally biased region" description="Basic and acidic residues" evidence="11">
    <location>
        <begin position="120"/>
        <end position="131"/>
    </location>
</feature>
<dbReference type="InterPro" id="IPR036236">
    <property type="entry name" value="Znf_C2H2_sf"/>
</dbReference>
<evidence type="ECO:0000256" key="7">
    <source>
        <dbReference type="ARBA" id="ARBA00023015"/>
    </source>
</evidence>
<evidence type="ECO:0000256" key="3">
    <source>
        <dbReference type="ARBA" id="ARBA00022723"/>
    </source>
</evidence>
<evidence type="ECO:0000256" key="11">
    <source>
        <dbReference type="SAM" id="MobiDB-lite"/>
    </source>
</evidence>
<keyword evidence="4" id="KW-0677">Repeat</keyword>
<evidence type="ECO:0000256" key="8">
    <source>
        <dbReference type="ARBA" id="ARBA00023163"/>
    </source>
</evidence>
<evidence type="ECO:0000256" key="10">
    <source>
        <dbReference type="PROSITE-ProRule" id="PRU00042"/>
    </source>
</evidence>
<keyword evidence="8" id="KW-0804">Transcription</keyword>
<keyword evidence="3" id="KW-0479">Metal-binding</keyword>
<dbReference type="PANTHER" id="PTHR45944">
    <property type="entry name" value="SCHNURRI, ISOFORM F"/>
    <property type="match status" value="1"/>
</dbReference>
<feature type="compositionally biased region" description="Polar residues" evidence="11">
    <location>
        <begin position="310"/>
        <end position="319"/>
    </location>
</feature>
<keyword evidence="5 10" id="KW-0863">Zinc-finger</keyword>
<gene>
    <name evidence="13" type="ORF">HOLleu_28947</name>
</gene>
<evidence type="ECO:0000256" key="5">
    <source>
        <dbReference type="ARBA" id="ARBA00022771"/>
    </source>
</evidence>
<dbReference type="GO" id="GO:0008270">
    <property type="term" value="F:zinc ion binding"/>
    <property type="evidence" value="ECO:0007669"/>
    <property type="project" value="UniProtKB-KW"/>
</dbReference>
<dbReference type="OrthoDB" id="10042249at2759"/>
<dbReference type="SMART" id="SM00355">
    <property type="entry name" value="ZnF_C2H2"/>
    <property type="match status" value="3"/>
</dbReference>
<keyword evidence="6" id="KW-0862">Zinc</keyword>
<dbReference type="PROSITE" id="PS00028">
    <property type="entry name" value="ZINC_FINGER_C2H2_1"/>
    <property type="match status" value="3"/>
</dbReference>
<feature type="compositionally biased region" description="Polar residues" evidence="11">
    <location>
        <begin position="289"/>
        <end position="301"/>
    </location>
</feature>
<keyword evidence="14" id="KW-1185">Reference proteome</keyword>
<dbReference type="SUPFAM" id="SSF57667">
    <property type="entry name" value="beta-beta-alpha zinc fingers"/>
    <property type="match status" value="2"/>
</dbReference>
<feature type="region of interest" description="Disordered" evidence="11">
    <location>
        <begin position="1"/>
        <end position="64"/>
    </location>
</feature>
<evidence type="ECO:0000313" key="14">
    <source>
        <dbReference type="Proteomes" id="UP001152320"/>
    </source>
</evidence>
<dbReference type="GO" id="GO:0005634">
    <property type="term" value="C:nucleus"/>
    <property type="evidence" value="ECO:0007669"/>
    <property type="project" value="UniProtKB-SubCell"/>
</dbReference>
<dbReference type="GO" id="GO:0000978">
    <property type="term" value="F:RNA polymerase II cis-regulatory region sequence-specific DNA binding"/>
    <property type="evidence" value="ECO:0007669"/>
    <property type="project" value="TreeGrafter"/>
</dbReference>
<evidence type="ECO:0000256" key="9">
    <source>
        <dbReference type="ARBA" id="ARBA00023242"/>
    </source>
</evidence>
<keyword evidence="9" id="KW-0539">Nucleus</keyword>
<organism evidence="13 14">
    <name type="scientific">Holothuria leucospilota</name>
    <name type="common">Black long sea cucumber</name>
    <name type="synonym">Mertensiothuria leucospilota</name>
    <dbReference type="NCBI Taxonomy" id="206669"/>
    <lineage>
        <taxon>Eukaryota</taxon>
        <taxon>Metazoa</taxon>
        <taxon>Echinodermata</taxon>
        <taxon>Eleutherozoa</taxon>
        <taxon>Echinozoa</taxon>
        <taxon>Holothuroidea</taxon>
        <taxon>Aspidochirotacea</taxon>
        <taxon>Aspidochirotida</taxon>
        <taxon>Holothuriidae</taxon>
        <taxon>Holothuria</taxon>
    </lineage>
</organism>
<keyword evidence="7" id="KW-0805">Transcription regulation</keyword>
<evidence type="ECO:0000256" key="4">
    <source>
        <dbReference type="ARBA" id="ARBA00022737"/>
    </source>
</evidence>
<accession>A0A9Q1BMT3</accession>
<feature type="compositionally biased region" description="Basic and acidic residues" evidence="11">
    <location>
        <begin position="136"/>
        <end position="160"/>
    </location>
</feature>
<feature type="domain" description="C2H2-type" evidence="12">
    <location>
        <begin position="411"/>
        <end position="442"/>
    </location>
</feature>
<evidence type="ECO:0000256" key="6">
    <source>
        <dbReference type="ARBA" id="ARBA00022833"/>
    </source>
</evidence>
<comment type="caution">
    <text evidence="13">The sequence shown here is derived from an EMBL/GenBank/DDBJ whole genome shotgun (WGS) entry which is preliminary data.</text>
</comment>
<dbReference type="PANTHER" id="PTHR45944:SF2">
    <property type="entry name" value="SCHNURRI, ISOFORM F"/>
    <property type="match status" value="1"/>
</dbReference>
<evidence type="ECO:0000259" key="12">
    <source>
        <dbReference type="PROSITE" id="PS50157"/>
    </source>
</evidence>
<evidence type="ECO:0000256" key="1">
    <source>
        <dbReference type="ARBA" id="ARBA00004123"/>
    </source>
</evidence>
<feature type="compositionally biased region" description="Acidic residues" evidence="11">
    <location>
        <begin position="12"/>
        <end position="54"/>
    </location>
</feature>
<feature type="region of interest" description="Disordered" evidence="11">
    <location>
        <begin position="257"/>
        <end position="340"/>
    </location>
</feature>
<dbReference type="PROSITE" id="PS50157">
    <property type="entry name" value="ZINC_FINGER_C2H2_2"/>
    <property type="match status" value="2"/>
</dbReference>
<dbReference type="Gene3D" id="3.30.160.60">
    <property type="entry name" value="Classic Zinc Finger"/>
    <property type="match status" value="2"/>
</dbReference>
<dbReference type="AlphaFoldDB" id="A0A9Q1BMT3"/>
<name>A0A9Q1BMT3_HOLLE</name>
<comment type="similarity">
    <text evidence="2">Belongs to the krueppel C2H2-type zinc-finger protein family.</text>
</comment>
<dbReference type="InterPro" id="IPR013087">
    <property type="entry name" value="Znf_C2H2_type"/>
</dbReference>